<dbReference type="OrthoDB" id="101776at2157"/>
<organism evidence="2 3">
    <name type="scientific">Thermococcus barossii</name>
    <dbReference type="NCBI Taxonomy" id="54077"/>
    <lineage>
        <taxon>Archaea</taxon>
        <taxon>Methanobacteriati</taxon>
        <taxon>Methanobacteriota</taxon>
        <taxon>Thermococci</taxon>
        <taxon>Thermococcales</taxon>
        <taxon>Thermococcaceae</taxon>
        <taxon>Thermococcus</taxon>
    </lineage>
</organism>
<dbReference type="RefSeq" id="WP_088864568.1">
    <property type="nucleotide sequence ID" value="NZ_CP015101.1"/>
</dbReference>
<proteinExistence type="predicted"/>
<accession>A0A2Z2MIJ1</accession>
<dbReference type="AlphaFoldDB" id="A0A2Z2MIJ1"/>
<dbReference type="KEGG" id="tbs:A3L01_03870"/>
<name>A0A2Z2MIJ1_9EURY</name>
<keyword evidence="3" id="KW-1185">Reference proteome</keyword>
<dbReference type="GeneID" id="33325879"/>
<sequence length="196" mass="21097">MKRVLLILLLVAIVTTAGCVGNGGTDTGTNPSKTPGETETPESESGTVSPGTEEPTSTPSGAEDVISGEILNTTIAVNASFVPEKTFECLKDAPEVIASYYRAVKEEKDVKEFFDLDVVDADSLVELHNALYRAVDFKELKVENITCLVVSVNMVACRYGYSAVLVKDGTEKSLQRQYVTFLSGESCKIVWTEGEG</sequence>
<dbReference type="Proteomes" id="UP000250272">
    <property type="component" value="Chromosome"/>
</dbReference>
<evidence type="ECO:0000313" key="2">
    <source>
        <dbReference type="EMBL" id="ASJ04545.1"/>
    </source>
</evidence>
<evidence type="ECO:0000256" key="1">
    <source>
        <dbReference type="SAM" id="MobiDB-lite"/>
    </source>
</evidence>
<reference evidence="2 3" key="1">
    <citation type="submission" date="2016-04" db="EMBL/GenBank/DDBJ databases">
        <title>Complete genome sequence of Thermococcus barossii type strain SHCK-94.</title>
        <authorList>
            <person name="Oger P.M."/>
        </authorList>
    </citation>
    <scope>NUCLEOTIDE SEQUENCE [LARGE SCALE GENOMIC DNA]</scope>
    <source>
        <strain evidence="2 3">SHCK-94</strain>
    </source>
</reference>
<feature type="compositionally biased region" description="Low complexity" evidence="1">
    <location>
        <begin position="31"/>
        <end position="50"/>
    </location>
</feature>
<gene>
    <name evidence="2" type="ORF">A3L01_03870</name>
</gene>
<dbReference type="PROSITE" id="PS51257">
    <property type="entry name" value="PROKAR_LIPOPROTEIN"/>
    <property type="match status" value="1"/>
</dbReference>
<evidence type="ECO:0000313" key="3">
    <source>
        <dbReference type="Proteomes" id="UP000250272"/>
    </source>
</evidence>
<protein>
    <submittedName>
        <fullName evidence="2">Uncharacterized protein</fullName>
    </submittedName>
</protein>
<dbReference type="EMBL" id="CP015101">
    <property type="protein sequence ID" value="ASJ04545.1"/>
    <property type="molecule type" value="Genomic_DNA"/>
</dbReference>
<feature type="region of interest" description="Disordered" evidence="1">
    <location>
        <begin position="20"/>
        <end position="64"/>
    </location>
</feature>